<dbReference type="PANTHER" id="PTHR30469">
    <property type="entry name" value="MULTIDRUG RESISTANCE PROTEIN MDTA"/>
    <property type="match status" value="1"/>
</dbReference>
<dbReference type="STRING" id="1963862.B4O97_17710"/>
<sequence>MALKKTPGILFPSLLLLILLSGCRGRDSVSGATWVPGTGENPSPAVEVVSVEQGKLYNTIGSTGTVRGRNEARIVTTSQGMVMSFPVRLGQEVGEGDVILRLDDELASYAAEQARTGWEIARADLEVLSSLYERGNASRVDLERARSSERGARAAYDQSLRILEDRTVRSPMNGHIIWIDENASPGNYLNTGSMIALVADISGFTMILELGERQIGLVGPGAGAEIHVQAAGTSSFSGTVEAVAAGSGGTTATYQVELSFSAPSDSGIKPGMAARVVVETSLEKEALLVPGIALLKGSEERNEVFLLRDGYARLVPVEVLDRHGDFAAVGSGLKDGDRVIVSGTRRLMDGDPVRATEVSLVREGMQNR</sequence>
<dbReference type="EMBL" id="MWQY01000028">
    <property type="protein sequence ID" value="ORC30741.1"/>
    <property type="molecule type" value="Genomic_DNA"/>
</dbReference>
<feature type="domain" description="CusB-like beta-barrel" evidence="2">
    <location>
        <begin position="209"/>
        <end position="279"/>
    </location>
</feature>
<dbReference type="AlphaFoldDB" id="A0A1Y1RTK7"/>
<gene>
    <name evidence="4" type="ORF">B4O97_17710</name>
</gene>
<dbReference type="NCBIfam" id="TIGR01730">
    <property type="entry name" value="RND_mfp"/>
    <property type="match status" value="1"/>
</dbReference>
<proteinExistence type="inferred from homology"/>
<dbReference type="Proteomes" id="UP000192343">
    <property type="component" value="Unassembled WGS sequence"/>
</dbReference>
<comment type="similarity">
    <text evidence="1">Belongs to the membrane fusion protein (MFP) (TC 8.A.1) family.</text>
</comment>
<evidence type="ECO:0000259" key="3">
    <source>
        <dbReference type="Pfam" id="PF25989"/>
    </source>
</evidence>
<dbReference type="InterPro" id="IPR058792">
    <property type="entry name" value="Beta-barrel_RND_2"/>
</dbReference>
<dbReference type="Pfam" id="PF25989">
    <property type="entry name" value="YknX_C"/>
    <property type="match status" value="1"/>
</dbReference>
<evidence type="ECO:0000259" key="2">
    <source>
        <dbReference type="Pfam" id="PF25954"/>
    </source>
</evidence>
<protein>
    <submittedName>
        <fullName evidence="4">Uncharacterized protein</fullName>
    </submittedName>
</protein>
<dbReference type="GO" id="GO:1990281">
    <property type="term" value="C:efflux pump complex"/>
    <property type="evidence" value="ECO:0007669"/>
    <property type="project" value="TreeGrafter"/>
</dbReference>
<dbReference type="Gene3D" id="2.40.50.100">
    <property type="match status" value="1"/>
</dbReference>
<comment type="caution">
    <text evidence="4">The sequence shown here is derived from an EMBL/GenBank/DDBJ whole genome shotgun (WGS) entry which is preliminary data.</text>
</comment>
<evidence type="ECO:0000256" key="1">
    <source>
        <dbReference type="ARBA" id="ARBA00009477"/>
    </source>
</evidence>
<dbReference type="RefSeq" id="WP_083052851.1">
    <property type="nucleotide sequence ID" value="NZ_MWQY01000028.1"/>
</dbReference>
<reference evidence="4 5" key="1">
    <citation type="submission" date="2017-03" db="EMBL/GenBank/DDBJ databases">
        <title>Draft Genome sequence of Marispirochaeta sp. strain JC444.</title>
        <authorList>
            <person name="Shivani Y."/>
            <person name="Subhash Y."/>
            <person name="Sasikala C."/>
            <person name="Ramana C."/>
        </authorList>
    </citation>
    <scope>NUCLEOTIDE SEQUENCE [LARGE SCALE GENOMIC DNA]</scope>
    <source>
        <strain evidence="4 5">JC444</strain>
    </source>
</reference>
<dbReference type="Pfam" id="PF25954">
    <property type="entry name" value="Beta-barrel_RND_2"/>
    <property type="match status" value="1"/>
</dbReference>
<dbReference type="PANTHER" id="PTHR30469:SF15">
    <property type="entry name" value="HLYD FAMILY OF SECRETION PROTEINS"/>
    <property type="match status" value="1"/>
</dbReference>
<dbReference type="OrthoDB" id="320389at2"/>
<dbReference type="SUPFAM" id="SSF111369">
    <property type="entry name" value="HlyD-like secretion proteins"/>
    <property type="match status" value="1"/>
</dbReference>
<keyword evidence="5" id="KW-1185">Reference proteome</keyword>
<dbReference type="Gene3D" id="2.40.420.20">
    <property type="match status" value="1"/>
</dbReference>
<dbReference type="Gene3D" id="2.40.30.170">
    <property type="match status" value="1"/>
</dbReference>
<evidence type="ECO:0000313" key="5">
    <source>
        <dbReference type="Proteomes" id="UP000192343"/>
    </source>
</evidence>
<dbReference type="PROSITE" id="PS51257">
    <property type="entry name" value="PROKAR_LIPOPROTEIN"/>
    <property type="match status" value="1"/>
</dbReference>
<feature type="domain" description="YknX-like C-terminal permuted SH3-like" evidence="3">
    <location>
        <begin position="288"/>
        <end position="354"/>
    </location>
</feature>
<dbReference type="Gene3D" id="1.10.287.470">
    <property type="entry name" value="Helix hairpin bin"/>
    <property type="match status" value="1"/>
</dbReference>
<name>A0A1Y1RTK7_9SPIO</name>
<dbReference type="InterPro" id="IPR058637">
    <property type="entry name" value="YknX-like_C"/>
</dbReference>
<dbReference type="InterPro" id="IPR006143">
    <property type="entry name" value="RND_pump_MFP"/>
</dbReference>
<dbReference type="GO" id="GO:0015562">
    <property type="term" value="F:efflux transmembrane transporter activity"/>
    <property type="evidence" value="ECO:0007669"/>
    <property type="project" value="TreeGrafter"/>
</dbReference>
<organism evidence="4 5">
    <name type="scientific">Marispirochaeta aestuarii</name>
    <dbReference type="NCBI Taxonomy" id="1963862"/>
    <lineage>
        <taxon>Bacteria</taxon>
        <taxon>Pseudomonadati</taxon>
        <taxon>Spirochaetota</taxon>
        <taxon>Spirochaetia</taxon>
        <taxon>Spirochaetales</taxon>
        <taxon>Spirochaetaceae</taxon>
        <taxon>Marispirochaeta</taxon>
    </lineage>
</organism>
<evidence type="ECO:0000313" key="4">
    <source>
        <dbReference type="EMBL" id="ORC30741.1"/>
    </source>
</evidence>
<accession>A0A1Y1RTK7</accession>